<keyword evidence="2" id="KW-1185">Reference proteome</keyword>
<comment type="caution">
    <text evidence="1">The sequence shown here is derived from an EMBL/GenBank/DDBJ whole genome shotgun (WGS) entry which is preliminary data.</text>
</comment>
<dbReference type="Gene3D" id="3.40.50.1820">
    <property type="entry name" value="alpha/beta hydrolase"/>
    <property type="match status" value="1"/>
</dbReference>
<evidence type="ECO:0000313" key="1">
    <source>
        <dbReference type="EMBL" id="KAK0468975.1"/>
    </source>
</evidence>
<dbReference type="Proteomes" id="UP001175227">
    <property type="component" value="Unassembled WGS sequence"/>
</dbReference>
<organism evidence="1 2">
    <name type="scientific">Armillaria novae-zelandiae</name>
    <dbReference type="NCBI Taxonomy" id="153914"/>
    <lineage>
        <taxon>Eukaryota</taxon>
        <taxon>Fungi</taxon>
        <taxon>Dikarya</taxon>
        <taxon>Basidiomycota</taxon>
        <taxon>Agaricomycotina</taxon>
        <taxon>Agaricomycetes</taxon>
        <taxon>Agaricomycetidae</taxon>
        <taxon>Agaricales</taxon>
        <taxon>Marasmiineae</taxon>
        <taxon>Physalacriaceae</taxon>
        <taxon>Armillaria</taxon>
    </lineage>
</organism>
<sequence>MHLSPSLKPTARRLRRRCENPANTARRPATALDVLLPTKYASRYPDSSLLIWWWHIGRATSGPSSPPVGSSLSSRTTVSSTQGVQFPGAAQDVCDAMQWVVDNLPFPNSDVYVLGHSAGAMNMFTILALPELYSPTLHPRIKGAILLSGCYTFEDIPADMKDSVRMHYGEDAEANQRVPLALLESASVPTLRLLLGIGERDIPCLDPAMNKFNAALKEKGLYIFTTIMNSVITCNSREWRLTTSSCIDRFKLWSHIGIAPHSFRFARKRGSHHQFRGYARSF</sequence>
<evidence type="ECO:0008006" key="3">
    <source>
        <dbReference type="Google" id="ProtNLM"/>
    </source>
</evidence>
<proteinExistence type="predicted"/>
<gene>
    <name evidence="1" type="ORF">IW261DRAFT_1573284</name>
</gene>
<protein>
    <recommendedName>
        <fullName evidence="3">Alpha/beta hydrolase fold-3 domain-containing protein</fullName>
    </recommendedName>
</protein>
<dbReference type="InterPro" id="IPR029058">
    <property type="entry name" value="AB_hydrolase_fold"/>
</dbReference>
<dbReference type="GO" id="GO:0016787">
    <property type="term" value="F:hydrolase activity"/>
    <property type="evidence" value="ECO:0007669"/>
    <property type="project" value="InterPro"/>
</dbReference>
<accession>A0AA39U7X4</accession>
<dbReference type="AlphaFoldDB" id="A0AA39U7X4"/>
<name>A0AA39U7X4_9AGAR</name>
<reference evidence="1" key="1">
    <citation type="submission" date="2023-06" db="EMBL/GenBank/DDBJ databases">
        <authorList>
            <consortium name="Lawrence Berkeley National Laboratory"/>
            <person name="Ahrendt S."/>
            <person name="Sahu N."/>
            <person name="Indic B."/>
            <person name="Wong-Bajracharya J."/>
            <person name="Merenyi Z."/>
            <person name="Ke H.-M."/>
            <person name="Monk M."/>
            <person name="Kocsube S."/>
            <person name="Drula E."/>
            <person name="Lipzen A."/>
            <person name="Balint B."/>
            <person name="Henrissat B."/>
            <person name="Andreopoulos B."/>
            <person name="Martin F.M."/>
            <person name="Harder C.B."/>
            <person name="Rigling D."/>
            <person name="Ford K.L."/>
            <person name="Foster G.D."/>
            <person name="Pangilinan J."/>
            <person name="Papanicolaou A."/>
            <person name="Barry K."/>
            <person name="LaButti K."/>
            <person name="Viragh M."/>
            <person name="Koriabine M."/>
            <person name="Yan M."/>
            <person name="Riley R."/>
            <person name="Champramary S."/>
            <person name="Plett K.L."/>
            <person name="Tsai I.J."/>
            <person name="Slot J."/>
            <person name="Sipos G."/>
            <person name="Plett J."/>
            <person name="Nagy L.G."/>
            <person name="Grigoriev I.V."/>
        </authorList>
    </citation>
    <scope>NUCLEOTIDE SEQUENCE</scope>
    <source>
        <strain evidence="1">ICMP 16352</strain>
    </source>
</reference>
<evidence type="ECO:0000313" key="2">
    <source>
        <dbReference type="Proteomes" id="UP001175227"/>
    </source>
</evidence>
<dbReference type="EMBL" id="JAUEPR010000064">
    <property type="protein sequence ID" value="KAK0468975.1"/>
    <property type="molecule type" value="Genomic_DNA"/>
</dbReference>
<dbReference type="SUPFAM" id="SSF53474">
    <property type="entry name" value="alpha/beta-Hydrolases"/>
    <property type="match status" value="1"/>
</dbReference>